<feature type="compositionally biased region" description="Basic and acidic residues" evidence="1">
    <location>
        <begin position="271"/>
        <end position="285"/>
    </location>
</feature>
<feature type="region of interest" description="Disordered" evidence="1">
    <location>
        <begin position="252"/>
        <end position="298"/>
    </location>
</feature>
<dbReference type="AlphaFoldDB" id="A0AAD1XN83"/>
<evidence type="ECO:0000256" key="1">
    <source>
        <dbReference type="SAM" id="MobiDB-lite"/>
    </source>
</evidence>
<protein>
    <submittedName>
        <fullName evidence="2">Uncharacterized protein</fullName>
    </submittedName>
</protein>
<dbReference type="EMBL" id="CAMPGE010017282">
    <property type="protein sequence ID" value="CAI2375777.1"/>
    <property type="molecule type" value="Genomic_DNA"/>
</dbReference>
<evidence type="ECO:0000313" key="2">
    <source>
        <dbReference type="EMBL" id="CAI2375777.1"/>
    </source>
</evidence>
<feature type="compositionally biased region" description="Basic residues" evidence="1">
    <location>
        <begin position="86"/>
        <end position="97"/>
    </location>
</feature>
<evidence type="ECO:0000313" key="3">
    <source>
        <dbReference type="Proteomes" id="UP001295684"/>
    </source>
</evidence>
<accession>A0AAD1XN83</accession>
<dbReference type="Proteomes" id="UP001295684">
    <property type="component" value="Unassembled WGS sequence"/>
</dbReference>
<proteinExistence type="predicted"/>
<name>A0AAD1XN83_EUPCR</name>
<feature type="compositionally biased region" description="Polar residues" evidence="1">
    <location>
        <begin position="258"/>
        <end position="269"/>
    </location>
</feature>
<keyword evidence="3" id="KW-1185">Reference proteome</keyword>
<comment type="caution">
    <text evidence="2">The sequence shown here is derived from an EMBL/GenBank/DDBJ whole genome shotgun (WGS) entry which is preliminary data.</text>
</comment>
<organism evidence="2 3">
    <name type="scientific">Euplotes crassus</name>
    <dbReference type="NCBI Taxonomy" id="5936"/>
    <lineage>
        <taxon>Eukaryota</taxon>
        <taxon>Sar</taxon>
        <taxon>Alveolata</taxon>
        <taxon>Ciliophora</taxon>
        <taxon>Intramacronucleata</taxon>
        <taxon>Spirotrichea</taxon>
        <taxon>Hypotrichia</taxon>
        <taxon>Euplotida</taxon>
        <taxon>Euplotidae</taxon>
        <taxon>Moneuplotes</taxon>
    </lineage>
</organism>
<sequence>MKHKVPKTQIQDLQNCIRSKRIKLFNSKTKEKSCTQTSGKSNTELISKIKACMNFEKRKNGKIDILQLLPMTQYSFKKGLSDYTRRKKKRLGSKKHPSKDASAKAQAGNQKESYISKKSNISNYERLSTSHTLSLSPARTTQHTNGFYEFKENMFEIKPIEVIKFDNKEIASSGFSSLNQFTKSYRTKLWKFKSRMNLCHSPEKGGFRAQRMVHSQHKLKRRMNKTMENLNFPGLYINNSKNQEKKVKVNDYGENPDISRNFQTRTTPETCLKKDQEVGNSKEDISQSLSDQEYTSRDLEPRVRPRLGLCSSQRRNIKIFIRNPVESV</sequence>
<reference evidence="2" key="1">
    <citation type="submission" date="2023-07" db="EMBL/GenBank/DDBJ databases">
        <authorList>
            <consortium name="AG Swart"/>
            <person name="Singh M."/>
            <person name="Singh A."/>
            <person name="Seah K."/>
            <person name="Emmerich C."/>
        </authorList>
    </citation>
    <scope>NUCLEOTIDE SEQUENCE</scope>
    <source>
        <strain evidence="2">DP1</strain>
    </source>
</reference>
<gene>
    <name evidence="2" type="ORF">ECRASSUSDP1_LOCUS17141</name>
</gene>
<feature type="region of interest" description="Disordered" evidence="1">
    <location>
        <begin position="86"/>
        <end position="112"/>
    </location>
</feature>